<dbReference type="Pfam" id="PF00226">
    <property type="entry name" value="DnaJ"/>
    <property type="match status" value="1"/>
</dbReference>
<dbReference type="Proteomes" id="UP000560081">
    <property type="component" value="Unassembled WGS sequence"/>
</dbReference>
<dbReference type="InterPro" id="IPR001623">
    <property type="entry name" value="DnaJ_domain"/>
</dbReference>
<dbReference type="Gene3D" id="1.10.287.110">
    <property type="entry name" value="DnaJ domain"/>
    <property type="match status" value="1"/>
</dbReference>
<feature type="region of interest" description="Disordered" evidence="1">
    <location>
        <begin position="72"/>
        <end position="124"/>
    </location>
</feature>
<sequence length="326" mass="34746">MTPHTSPGAAAGDPRTAYEVLGVARTASAKELRRAYRAAARRTHPDAGGDARDFRAVVRAWEAVGDPEARRRYDLSLPSEPAPRRPGGPRPGDAGRAPRRRGGAGGASPADVVYEPAPGEGEDDASVLDLVRSSQRLHGAPRPRGVLPDEHRVLRQARTLQLLASVLPEALPAARILTGLRLGGRWGRSLDVDHAVLCGRRLALVGSVMVPDGVYTWDGGDLQAGARARPVAPPLLGPAMQAWQHALPGVTVGGFVLVMTDRDARHAPVVRHARGADRPEVQTDLLTAPPAPGQALLRELQLFLGTGPDPLVVDRRVLRTLVEHLH</sequence>
<dbReference type="OrthoDB" id="5242140at2"/>
<evidence type="ECO:0000313" key="2">
    <source>
        <dbReference type="EMBL" id="MBB4882379.1"/>
    </source>
</evidence>
<gene>
    <name evidence="2" type="ORF">BJ976_000730</name>
</gene>
<dbReference type="SMART" id="SM00271">
    <property type="entry name" value="DnaJ"/>
    <property type="match status" value="1"/>
</dbReference>
<keyword evidence="3" id="KW-1185">Reference proteome</keyword>
<evidence type="ECO:0000256" key="1">
    <source>
        <dbReference type="SAM" id="MobiDB-lite"/>
    </source>
</evidence>
<dbReference type="PANTHER" id="PTHR45432">
    <property type="entry name" value="CHAPERONE PROTEIN DNAJ 11, CHLOROPLASTIC-LIKE"/>
    <property type="match status" value="1"/>
</dbReference>
<dbReference type="PANTHER" id="PTHR45432:SF2">
    <property type="entry name" value="CHAPERONE PROTEIN DNAJ 11, CHLOROPLASTIC"/>
    <property type="match status" value="1"/>
</dbReference>
<accession>A0A4Y8X2H9</accession>
<dbReference type="EMBL" id="JACHMC010000001">
    <property type="protein sequence ID" value="MBB4882379.1"/>
    <property type="molecule type" value="Genomic_DNA"/>
</dbReference>
<evidence type="ECO:0000313" key="3">
    <source>
        <dbReference type="Proteomes" id="UP000560081"/>
    </source>
</evidence>
<comment type="caution">
    <text evidence="2">The sequence shown here is derived from an EMBL/GenBank/DDBJ whole genome shotgun (WGS) entry which is preliminary data.</text>
</comment>
<reference evidence="2 3" key="1">
    <citation type="submission" date="2020-08" db="EMBL/GenBank/DDBJ databases">
        <title>Sequencing the genomes of 1000 actinobacteria strains.</title>
        <authorList>
            <person name="Klenk H.-P."/>
        </authorList>
    </citation>
    <scope>NUCLEOTIDE SEQUENCE [LARGE SCALE GENOMIC DNA]</scope>
    <source>
        <strain evidence="2 3">DSM 19079</strain>
    </source>
</reference>
<dbReference type="RefSeq" id="WP_135029565.1">
    <property type="nucleotide sequence ID" value="NZ_BMLA01000005.1"/>
</dbReference>
<feature type="compositionally biased region" description="Pro residues" evidence="1">
    <location>
        <begin position="80"/>
        <end position="89"/>
    </location>
</feature>
<organism evidence="2 3">
    <name type="scientific">Micrococcus flavus</name>
    <dbReference type="NCBI Taxonomy" id="384602"/>
    <lineage>
        <taxon>Bacteria</taxon>
        <taxon>Bacillati</taxon>
        <taxon>Actinomycetota</taxon>
        <taxon>Actinomycetes</taxon>
        <taxon>Micrococcales</taxon>
        <taxon>Micrococcaceae</taxon>
        <taxon>Micrococcus</taxon>
    </lineage>
</organism>
<dbReference type="PRINTS" id="PR00625">
    <property type="entry name" value="JDOMAIN"/>
</dbReference>
<name>A0A4Y8X2H9_9MICC</name>
<dbReference type="PROSITE" id="PS50076">
    <property type="entry name" value="DNAJ_2"/>
    <property type="match status" value="1"/>
</dbReference>
<protein>
    <submittedName>
        <fullName evidence="2">Uncharacterized protein</fullName>
    </submittedName>
</protein>
<proteinExistence type="predicted"/>
<dbReference type="InterPro" id="IPR036869">
    <property type="entry name" value="J_dom_sf"/>
</dbReference>
<dbReference type="AlphaFoldDB" id="A0A4Y8X2H9"/>
<dbReference type="SUPFAM" id="SSF46565">
    <property type="entry name" value="Chaperone J-domain"/>
    <property type="match status" value="1"/>
</dbReference>